<evidence type="ECO:0000313" key="11">
    <source>
        <dbReference type="EMBL" id="KAA1114470.1"/>
    </source>
</evidence>
<sequence>MDHSLYGAHSRIQLFLADLHCVLGSLPPPTAHGPMQAIFNSIGSQHNLNRLNVSNQRISWKRPTHRSRSWRKNRTGTDCQRSPQVHHPLPILPVKQNTGNTPKEYEIRFPQHQQLAHIHNHHKRSRPQKSSPVLSHIQSNDQHFDFQYSYNREPQSTEEYHACGNSSLEPPINDFENCLDQAQDEDLDSVSVKSRGESVDLDEVEWYDRSVLDINADPDHLEQQPEPAFDLKSYSADDVDRWASTLSAEEFEHLRVLGTDARTESFRQYAITNLDQPTQTLTPQLNQEPLDHIPGEVADNHDQDANNPCVHSHHVNHQPNQYTCSSYYEHSNYSTSNLDQNPDNTAGFDGRFDDGGFENGEFDDGGFYNGGFDDGFDDGGFDDGGFDDGGFDNGAFDDSGFDDNGFDDGSFDDGGFDDGFDDGGFDDGGFDDGSFDYGNFDDGYGSTY</sequence>
<dbReference type="Proteomes" id="UP000324748">
    <property type="component" value="Unassembled WGS sequence"/>
</dbReference>
<evidence type="ECO:0000256" key="7">
    <source>
        <dbReference type="ARBA" id="ARBA00023125"/>
    </source>
</evidence>
<keyword evidence="9" id="KW-0539">Nucleus</keyword>
<protein>
    <submittedName>
        <fullName evidence="11">Uncharacterized protein</fullName>
    </submittedName>
</protein>
<keyword evidence="4" id="KW-0863">Zinc-finger</keyword>
<organism evidence="11 12">
    <name type="scientific">Puccinia graminis f. sp. tritici</name>
    <dbReference type="NCBI Taxonomy" id="56615"/>
    <lineage>
        <taxon>Eukaryota</taxon>
        <taxon>Fungi</taxon>
        <taxon>Dikarya</taxon>
        <taxon>Basidiomycota</taxon>
        <taxon>Pucciniomycotina</taxon>
        <taxon>Pucciniomycetes</taxon>
        <taxon>Pucciniales</taxon>
        <taxon>Pucciniaceae</taxon>
        <taxon>Puccinia</taxon>
    </lineage>
</organism>
<evidence type="ECO:0000256" key="8">
    <source>
        <dbReference type="ARBA" id="ARBA00023163"/>
    </source>
</evidence>
<name>A0A5B0QMS0_PUCGR</name>
<dbReference type="PANTHER" id="PTHR24383:SF20">
    <property type="entry name" value="C2H2-TYPE DOMAIN-CONTAINING PROTEIN"/>
    <property type="match status" value="1"/>
</dbReference>
<feature type="compositionally biased region" description="Acidic residues" evidence="10">
    <location>
        <begin position="399"/>
        <end position="427"/>
    </location>
</feature>
<feature type="compositionally biased region" description="Basic residues" evidence="10">
    <location>
        <begin position="59"/>
        <end position="74"/>
    </location>
</feature>
<evidence type="ECO:0000256" key="3">
    <source>
        <dbReference type="ARBA" id="ARBA00022737"/>
    </source>
</evidence>
<keyword evidence="6" id="KW-0805">Transcription regulation</keyword>
<feature type="region of interest" description="Disordered" evidence="10">
    <location>
        <begin position="383"/>
        <end position="427"/>
    </location>
</feature>
<evidence type="ECO:0000256" key="9">
    <source>
        <dbReference type="ARBA" id="ARBA00023242"/>
    </source>
</evidence>
<evidence type="ECO:0000256" key="4">
    <source>
        <dbReference type="ARBA" id="ARBA00022771"/>
    </source>
</evidence>
<feature type="compositionally biased region" description="Polar residues" evidence="10">
    <location>
        <begin position="335"/>
        <end position="344"/>
    </location>
</feature>
<dbReference type="EMBL" id="VSWC01000014">
    <property type="protein sequence ID" value="KAA1114470.1"/>
    <property type="molecule type" value="Genomic_DNA"/>
</dbReference>
<dbReference type="GO" id="GO:0005634">
    <property type="term" value="C:nucleus"/>
    <property type="evidence" value="ECO:0007669"/>
    <property type="project" value="UniProtKB-SubCell"/>
</dbReference>
<dbReference type="PANTHER" id="PTHR24383">
    <property type="entry name" value="ZINC FINGER PROTEIN"/>
    <property type="match status" value="1"/>
</dbReference>
<evidence type="ECO:0000256" key="6">
    <source>
        <dbReference type="ARBA" id="ARBA00023015"/>
    </source>
</evidence>
<keyword evidence="5" id="KW-0862">Zinc</keyword>
<keyword evidence="12" id="KW-1185">Reference proteome</keyword>
<gene>
    <name evidence="11" type="ORF">PGT21_010265</name>
</gene>
<keyword evidence="8" id="KW-0804">Transcription</keyword>
<reference evidence="11 12" key="1">
    <citation type="submission" date="2019-05" db="EMBL/GenBank/DDBJ databases">
        <title>Emergence of the Ug99 lineage of the wheat stem rust pathogen through somatic hybridization.</title>
        <authorList>
            <person name="Li F."/>
            <person name="Upadhyaya N.M."/>
            <person name="Sperschneider J."/>
            <person name="Matny O."/>
            <person name="Nguyen-Phuc H."/>
            <person name="Mago R."/>
            <person name="Raley C."/>
            <person name="Miller M.E."/>
            <person name="Silverstein K.A.T."/>
            <person name="Henningsen E."/>
            <person name="Hirsch C.D."/>
            <person name="Visser B."/>
            <person name="Pretorius Z.A."/>
            <person name="Steffenson B.J."/>
            <person name="Schwessinger B."/>
            <person name="Dodds P.N."/>
            <person name="Figueroa M."/>
        </authorList>
    </citation>
    <scope>NUCLEOTIDE SEQUENCE [LARGE SCALE GENOMIC DNA]</scope>
    <source>
        <strain evidence="11">21-0</strain>
    </source>
</reference>
<keyword evidence="3" id="KW-0677">Repeat</keyword>
<evidence type="ECO:0000256" key="2">
    <source>
        <dbReference type="ARBA" id="ARBA00022723"/>
    </source>
</evidence>
<dbReference type="OrthoDB" id="2510127at2759"/>
<evidence type="ECO:0000256" key="5">
    <source>
        <dbReference type="ARBA" id="ARBA00022833"/>
    </source>
</evidence>
<keyword evidence="2" id="KW-0479">Metal-binding</keyword>
<dbReference type="AlphaFoldDB" id="A0A5B0QMS0"/>
<comment type="caution">
    <text evidence="11">The sequence shown here is derived from an EMBL/GenBank/DDBJ whole genome shotgun (WGS) entry which is preliminary data.</text>
</comment>
<dbReference type="GO" id="GO:0008270">
    <property type="term" value="F:zinc ion binding"/>
    <property type="evidence" value="ECO:0007669"/>
    <property type="project" value="UniProtKB-KW"/>
</dbReference>
<feature type="region of interest" description="Disordered" evidence="10">
    <location>
        <begin position="335"/>
        <end position="364"/>
    </location>
</feature>
<comment type="subcellular location">
    <subcellularLocation>
        <location evidence="1">Nucleus</location>
    </subcellularLocation>
</comment>
<evidence type="ECO:0000256" key="1">
    <source>
        <dbReference type="ARBA" id="ARBA00004123"/>
    </source>
</evidence>
<evidence type="ECO:0000256" key="10">
    <source>
        <dbReference type="SAM" id="MobiDB-lite"/>
    </source>
</evidence>
<keyword evidence="7" id="KW-0238">DNA-binding</keyword>
<feature type="region of interest" description="Disordered" evidence="10">
    <location>
        <begin position="59"/>
        <end position="97"/>
    </location>
</feature>
<evidence type="ECO:0000313" key="12">
    <source>
        <dbReference type="Proteomes" id="UP000324748"/>
    </source>
</evidence>
<accession>A0A5B0QMS0</accession>
<proteinExistence type="predicted"/>
<dbReference type="GO" id="GO:0003677">
    <property type="term" value="F:DNA binding"/>
    <property type="evidence" value="ECO:0007669"/>
    <property type="project" value="UniProtKB-KW"/>
</dbReference>